<feature type="binding site" evidence="8">
    <location>
        <position position="118"/>
    </location>
    <ligand>
        <name>substrate</name>
    </ligand>
</feature>
<keyword evidence="8" id="KW-0547">Nucleotide-binding</keyword>
<dbReference type="GO" id="GO:0006537">
    <property type="term" value="P:glutamate biosynthetic process"/>
    <property type="evidence" value="ECO:0007669"/>
    <property type="project" value="TreeGrafter"/>
</dbReference>
<dbReference type="InterPro" id="IPR006096">
    <property type="entry name" value="Glu/Leu/Phe/Val/Trp_DH_C"/>
</dbReference>
<proteinExistence type="inferred from homology"/>
<evidence type="ECO:0000256" key="7">
    <source>
        <dbReference type="PIRSR" id="PIRSR000185-1"/>
    </source>
</evidence>
<feature type="binding site" evidence="8">
    <location>
        <position position="214"/>
    </location>
    <ligand>
        <name>NAD(+)</name>
        <dbReference type="ChEBI" id="CHEBI:57540"/>
    </ligand>
</feature>
<protein>
    <recommendedName>
        <fullName evidence="6">Glutamate dehydrogenase</fullName>
    </recommendedName>
</protein>
<sequence length="449" mass="49424">MSALLDEKLEPIFRDVLHRNAGETEFHQAVHEVLETLGPVLVKYPEFADKKIIQRICEPERQIIFRVPWQDDKGEIHINRAFRVEFNSALGPYKGGMRFHPSVYLGIIKFLGFEQIFKNALTGLPIGGGKGGSDFDPKGKSDDEVMRFCQSLITELYRHIGEYTDVPAGDIGVGSREIGYMFGQYKRITNRYESGVFTGKGLDWGGSRARTEATGYGTVYFTQEMLKAQGDDMEGKRVLVSGSGNVAIYAIEKAHDLGATVVACSDSSGFVLDEKGIDLETLKRIKEVERQRISNYLEYHPHAKYISGGSIWSVPCDIALPCATQNELNGSDAKMLVQNGCIAVAEGANMPTTPEGVQVFQAANLRYGPGKAANAGGVATSALEMQQNASRDSWTSEYTQRRLREIMVDIHTSCYETASEFGCEGNYVMGANITGFIKVARAMTAMGVI</sequence>
<dbReference type="PROSITE" id="PS00074">
    <property type="entry name" value="GLFV_DEHYDROGENASE"/>
    <property type="match status" value="1"/>
</dbReference>
<evidence type="ECO:0000313" key="13">
    <source>
        <dbReference type="Proteomes" id="UP000235005"/>
    </source>
</evidence>
<reference evidence="12 13" key="1">
    <citation type="submission" date="2018-01" db="EMBL/GenBank/DDBJ databases">
        <title>The draft genome sequence of Halioglobus lutimaris HF004.</title>
        <authorList>
            <person name="Du Z.-J."/>
            <person name="Shi M.-J."/>
        </authorList>
    </citation>
    <scope>NUCLEOTIDE SEQUENCE [LARGE SCALE GENOMIC DNA]</scope>
    <source>
        <strain evidence="12 13">HF004</strain>
    </source>
</reference>
<dbReference type="InterPro" id="IPR033922">
    <property type="entry name" value="NAD_bind_Glu_DH"/>
</dbReference>
<dbReference type="PANTHER" id="PTHR43571">
    <property type="entry name" value="NADP-SPECIFIC GLUTAMATE DEHYDROGENASE 1-RELATED"/>
    <property type="match status" value="1"/>
</dbReference>
<dbReference type="SMART" id="SM00839">
    <property type="entry name" value="ELFV_dehydrog"/>
    <property type="match status" value="1"/>
</dbReference>
<dbReference type="Pfam" id="PF02812">
    <property type="entry name" value="ELFV_dehydrog_N"/>
    <property type="match status" value="1"/>
</dbReference>
<dbReference type="CDD" id="cd05313">
    <property type="entry name" value="NAD_bind_2_Glu_DH"/>
    <property type="match status" value="1"/>
</dbReference>
<dbReference type="FunFam" id="3.40.50.10860:FF:000002">
    <property type="entry name" value="Glutamate dehydrogenase"/>
    <property type="match status" value="1"/>
</dbReference>
<feature type="domain" description="Glutamate/phenylalanine/leucine/valine/L-tryptophan dehydrogenase C-terminal" evidence="11">
    <location>
        <begin position="207"/>
        <end position="447"/>
    </location>
</feature>
<dbReference type="GO" id="GO:0004354">
    <property type="term" value="F:glutamate dehydrogenase (NADP+) activity"/>
    <property type="evidence" value="ECO:0007669"/>
    <property type="project" value="UniProtKB-EC"/>
</dbReference>
<keyword evidence="8" id="KW-0520">NAD</keyword>
<dbReference type="InterPro" id="IPR006095">
    <property type="entry name" value="Glu/Leu/Phe/Val/Trp_DH"/>
</dbReference>
<keyword evidence="4 6" id="KW-0560">Oxidoreductase</keyword>
<comment type="similarity">
    <text evidence="2 6 10">Belongs to the Glu/Leu/Phe/Val dehydrogenases family.</text>
</comment>
<dbReference type="NCBIfam" id="NF006929">
    <property type="entry name" value="PRK09414.1"/>
    <property type="match status" value="1"/>
</dbReference>
<dbReference type="PIRSF" id="PIRSF000185">
    <property type="entry name" value="Glu_DH"/>
    <property type="match status" value="1"/>
</dbReference>
<dbReference type="PANTHER" id="PTHR43571:SF1">
    <property type="entry name" value="NADP-SPECIFIC GLUTAMATE DEHYDROGENASE 1-RELATED"/>
    <property type="match status" value="1"/>
</dbReference>
<dbReference type="SUPFAM" id="SSF53223">
    <property type="entry name" value="Aminoacid dehydrogenase-like, N-terminal domain"/>
    <property type="match status" value="1"/>
</dbReference>
<evidence type="ECO:0000256" key="2">
    <source>
        <dbReference type="ARBA" id="ARBA00006382"/>
    </source>
</evidence>
<name>A0A2N5X7Y1_9GAMM</name>
<accession>A0A2N5X7Y1</accession>
<dbReference type="Gene3D" id="1.10.285.10">
    <property type="entry name" value="Glutamate Dehydrogenase, chain A, domain 3"/>
    <property type="match status" value="2"/>
</dbReference>
<comment type="caution">
    <text evidence="12">The sequence shown here is derived from an EMBL/GenBank/DDBJ whole genome shotgun (WGS) entry which is preliminary data.</text>
</comment>
<comment type="catalytic activity">
    <reaction evidence="5">
        <text>L-glutamate + NADP(+) + H2O = 2-oxoglutarate + NH4(+) + NADPH + H(+)</text>
        <dbReference type="Rhea" id="RHEA:11612"/>
        <dbReference type="ChEBI" id="CHEBI:15377"/>
        <dbReference type="ChEBI" id="CHEBI:15378"/>
        <dbReference type="ChEBI" id="CHEBI:16810"/>
        <dbReference type="ChEBI" id="CHEBI:28938"/>
        <dbReference type="ChEBI" id="CHEBI:29985"/>
        <dbReference type="ChEBI" id="CHEBI:57783"/>
        <dbReference type="ChEBI" id="CHEBI:58349"/>
        <dbReference type="EC" id="1.4.1.4"/>
    </reaction>
</comment>
<dbReference type="GO" id="GO:0000166">
    <property type="term" value="F:nucleotide binding"/>
    <property type="evidence" value="ECO:0007669"/>
    <property type="project" value="UniProtKB-KW"/>
</dbReference>
<dbReference type="AlphaFoldDB" id="A0A2N5X7Y1"/>
<dbReference type="SUPFAM" id="SSF51735">
    <property type="entry name" value="NAD(P)-binding Rossmann-fold domains"/>
    <property type="match status" value="1"/>
</dbReference>
<dbReference type="InterPro" id="IPR033524">
    <property type="entry name" value="Glu/Leu/Phe/Val_DH_AS"/>
</dbReference>
<feature type="binding site" evidence="8">
    <location>
        <position position="94"/>
    </location>
    <ligand>
        <name>substrate</name>
    </ligand>
</feature>
<organism evidence="12 13">
    <name type="scientific">Pseudohalioglobus lutimaris</name>
    <dbReference type="NCBI Taxonomy" id="1737061"/>
    <lineage>
        <taxon>Bacteria</taxon>
        <taxon>Pseudomonadati</taxon>
        <taxon>Pseudomonadota</taxon>
        <taxon>Gammaproteobacteria</taxon>
        <taxon>Cellvibrionales</taxon>
        <taxon>Halieaceae</taxon>
        <taxon>Pseudohalioglobus</taxon>
    </lineage>
</organism>
<evidence type="ECO:0000256" key="8">
    <source>
        <dbReference type="PIRSR" id="PIRSR000185-2"/>
    </source>
</evidence>
<dbReference type="EMBL" id="PKUS01000001">
    <property type="protein sequence ID" value="PLW70578.1"/>
    <property type="molecule type" value="Genomic_DNA"/>
</dbReference>
<dbReference type="InterPro" id="IPR050724">
    <property type="entry name" value="Glu_Leu_Phe_Val_DH"/>
</dbReference>
<dbReference type="RefSeq" id="WP_075999446.1">
    <property type="nucleotide sequence ID" value="NZ_PKUS01000001.1"/>
</dbReference>
<evidence type="ECO:0000256" key="4">
    <source>
        <dbReference type="ARBA" id="ARBA00023002"/>
    </source>
</evidence>
<dbReference type="InterPro" id="IPR014362">
    <property type="entry name" value="Glu_DH"/>
</dbReference>
<dbReference type="Proteomes" id="UP000235005">
    <property type="component" value="Unassembled WGS sequence"/>
</dbReference>
<feature type="binding site" evidence="8">
    <location>
        <position position="381"/>
    </location>
    <ligand>
        <name>substrate</name>
    </ligand>
</feature>
<feature type="binding site" evidence="8">
    <location>
        <position position="169"/>
    </location>
    <ligand>
        <name>substrate</name>
    </ligand>
</feature>
<dbReference type="InterPro" id="IPR036291">
    <property type="entry name" value="NAD(P)-bd_dom_sf"/>
</dbReference>
<dbReference type="PRINTS" id="PR00082">
    <property type="entry name" value="GLFDHDRGNASE"/>
</dbReference>
<evidence type="ECO:0000256" key="6">
    <source>
        <dbReference type="PIRNR" id="PIRNR000185"/>
    </source>
</evidence>
<dbReference type="Pfam" id="PF00208">
    <property type="entry name" value="ELFV_dehydrog"/>
    <property type="match status" value="1"/>
</dbReference>
<dbReference type="InterPro" id="IPR006097">
    <property type="entry name" value="Glu/Leu/Phe/Val/Trp_DH_dimer"/>
</dbReference>
<evidence type="ECO:0000256" key="3">
    <source>
        <dbReference type="ARBA" id="ARBA00011643"/>
    </source>
</evidence>
<dbReference type="GO" id="GO:0005829">
    <property type="term" value="C:cytosol"/>
    <property type="evidence" value="ECO:0007669"/>
    <property type="project" value="TreeGrafter"/>
</dbReference>
<feature type="site" description="Important for catalysis" evidence="9">
    <location>
        <position position="170"/>
    </location>
</feature>
<evidence type="ECO:0000256" key="10">
    <source>
        <dbReference type="RuleBase" id="RU004417"/>
    </source>
</evidence>
<evidence type="ECO:0000256" key="1">
    <source>
        <dbReference type="ARBA" id="ARBA00003868"/>
    </source>
</evidence>
<feature type="active site" description="Proton donor" evidence="7">
    <location>
        <position position="130"/>
    </location>
</feature>
<comment type="function">
    <text evidence="1">Catalyzes the reversible oxidative deamination of glutamate to alpha-ketoglutarate and ammonia.</text>
</comment>
<feature type="binding site" evidence="8">
    <location>
        <position position="115"/>
    </location>
    <ligand>
        <name>substrate</name>
    </ligand>
</feature>
<evidence type="ECO:0000259" key="11">
    <source>
        <dbReference type="SMART" id="SM00839"/>
    </source>
</evidence>
<comment type="subunit">
    <text evidence="3">Homohexamer.</text>
</comment>
<dbReference type="FunFam" id="3.40.50.720:FF:000030">
    <property type="entry name" value="Glutamate dehydrogenase"/>
    <property type="match status" value="1"/>
</dbReference>
<evidence type="ECO:0000313" key="12">
    <source>
        <dbReference type="EMBL" id="PLW70578.1"/>
    </source>
</evidence>
<keyword evidence="13" id="KW-1185">Reference proteome</keyword>
<dbReference type="FunFam" id="1.10.285.10:FF:000001">
    <property type="entry name" value="Glutamate dehydrogenase"/>
    <property type="match status" value="1"/>
</dbReference>
<dbReference type="Gene3D" id="3.40.50.10860">
    <property type="entry name" value="Leucine Dehydrogenase, chain A, domain 1"/>
    <property type="match status" value="1"/>
</dbReference>
<dbReference type="Gene3D" id="3.40.50.720">
    <property type="entry name" value="NAD(P)-binding Rossmann-like Domain"/>
    <property type="match status" value="1"/>
</dbReference>
<feature type="binding site" evidence="8">
    <location>
        <position position="245"/>
    </location>
    <ligand>
        <name>NAD(+)</name>
        <dbReference type="ChEBI" id="CHEBI:57540"/>
    </ligand>
</feature>
<dbReference type="InterPro" id="IPR046346">
    <property type="entry name" value="Aminoacid_DH-like_N_sf"/>
</dbReference>
<evidence type="ECO:0000256" key="9">
    <source>
        <dbReference type="PIRSR" id="PIRSR000185-3"/>
    </source>
</evidence>
<gene>
    <name evidence="12" type="ORF">C0039_00130</name>
</gene>
<dbReference type="OrthoDB" id="9803297at2"/>
<evidence type="ECO:0000256" key="5">
    <source>
        <dbReference type="ARBA" id="ARBA00048584"/>
    </source>
</evidence>